<dbReference type="InterPro" id="IPR018022">
    <property type="entry name" value="IPT"/>
</dbReference>
<evidence type="ECO:0000256" key="5">
    <source>
        <dbReference type="RuleBase" id="RU003783"/>
    </source>
</evidence>
<dbReference type="AlphaFoldDB" id="A0A9P8PFU6"/>
<comment type="caution">
    <text evidence="8">The sequence shown here is derived from an EMBL/GenBank/DDBJ whole genome shotgun (WGS) entry which is preliminary data.</text>
</comment>
<organism evidence="8 9">
    <name type="scientific">Ogataea philodendri</name>
    <dbReference type="NCBI Taxonomy" id="1378263"/>
    <lineage>
        <taxon>Eukaryota</taxon>
        <taxon>Fungi</taxon>
        <taxon>Dikarya</taxon>
        <taxon>Ascomycota</taxon>
        <taxon>Saccharomycotina</taxon>
        <taxon>Pichiomycetes</taxon>
        <taxon>Pichiales</taxon>
        <taxon>Pichiaceae</taxon>
        <taxon>Ogataea</taxon>
    </lineage>
</organism>
<comment type="catalytic activity">
    <reaction evidence="5">
        <text>adenosine(37) in tRNA + dimethylallyl diphosphate = N(6)-dimethylallyladenosine(37) in tRNA + diphosphate</text>
        <dbReference type="Rhea" id="RHEA:26482"/>
        <dbReference type="Rhea" id="RHEA-COMP:10162"/>
        <dbReference type="Rhea" id="RHEA-COMP:10375"/>
        <dbReference type="ChEBI" id="CHEBI:33019"/>
        <dbReference type="ChEBI" id="CHEBI:57623"/>
        <dbReference type="ChEBI" id="CHEBI:74411"/>
        <dbReference type="ChEBI" id="CHEBI:74415"/>
        <dbReference type="EC" id="2.5.1.75"/>
    </reaction>
</comment>
<dbReference type="NCBIfam" id="TIGR00174">
    <property type="entry name" value="miaA"/>
    <property type="match status" value="1"/>
</dbReference>
<evidence type="ECO:0000256" key="1">
    <source>
        <dbReference type="ARBA" id="ARBA00005842"/>
    </source>
</evidence>
<feature type="compositionally biased region" description="Basic and acidic residues" evidence="7">
    <location>
        <begin position="484"/>
        <end position="495"/>
    </location>
</feature>
<feature type="region of interest" description="Disordered" evidence="7">
    <location>
        <begin position="478"/>
        <end position="561"/>
    </location>
</feature>
<dbReference type="PANTHER" id="PTHR11088">
    <property type="entry name" value="TRNA DIMETHYLALLYLTRANSFERASE"/>
    <property type="match status" value="1"/>
</dbReference>
<evidence type="ECO:0000256" key="2">
    <source>
        <dbReference type="ARBA" id="ARBA00022679"/>
    </source>
</evidence>
<feature type="region of interest" description="Disordered" evidence="7">
    <location>
        <begin position="667"/>
        <end position="714"/>
    </location>
</feature>
<accession>A0A9P8PFU6</accession>
<feature type="compositionally biased region" description="Polar residues" evidence="7">
    <location>
        <begin position="667"/>
        <end position="683"/>
    </location>
</feature>
<feature type="compositionally biased region" description="Acidic residues" evidence="7">
    <location>
        <begin position="696"/>
        <end position="708"/>
    </location>
</feature>
<dbReference type="RefSeq" id="XP_046064445.1">
    <property type="nucleotide sequence ID" value="XM_046208921.1"/>
</dbReference>
<dbReference type="SUPFAM" id="SSF52540">
    <property type="entry name" value="P-loop containing nucleoside triphosphate hydrolases"/>
    <property type="match status" value="2"/>
</dbReference>
<keyword evidence="9" id="KW-1185">Reference proteome</keyword>
<reference evidence="8" key="2">
    <citation type="submission" date="2021-01" db="EMBL/GenBank/DDBJ databases">
        <authorList>
            <person name="Schikora-Tamarit M.A."/>
        </authorList>
    </citation>
    <scope>NUCLEOTIDE SEQUENCE</scope>
    <source>
        <strain evidence="8">CBS6075</strain>
    </source>
</reference>
<dbReference type="PANTHER" id="PTHR11088:SF89">
    <property type="entry name" value="TRNA DIMETHYLALLYLTRANSFERASE"/>
    <property type="match status" value="1"/>
</dbReference>
<reference evidence="8" key="1">
    <citation type="journal article" date="2021" name="Open Biol.">
        <title>Shared evolutionary footprints suggest mitochondrial oxidative damage underlies multiple complex I losses in fungi.</title>
        <authorList>
            <person name="Schikora-Tamarit M.A."/>
            <person name="Marcet-Houben M."/>
            <person name="Nosek J."/>
            <person name="Gabaldon T."/>
        </authorList>
    </citation>
    <scope>NUCLEOTIDE SEQUENCE</scope>
    <source>
        <strain evidence="8">CBS6075</strain>
    </source>
</reference>
<dbReference type="GO" id="GO:0005524">
    <property type="term" value="F:ATP binding"/>
    <property type="evidence" value="ECO:0007669"/>
    <property type="project" value="UniProtKB-KW"/>
</dbReference>
<dbReference type="OrthoDB" id="3991489at2759"/>
<dbReference type="GeneID" id="70232756"/>
<dbReference type="GO" id="GO:0005739">
    <property type="term" value="C:mitochondrion"/>
    <property type="evidence" value="ECO:0007669"/>
    <property type="project" value="TreeGrafter"/>
</dbReference>
<keyword evidence="2 6" id="KW-0808">Transferase</keyword>
<proteinExistence type="inferred from homology"/>
<dbReference type="EMBL" id="JAEUBE010000084">
    <property type="protein sequence ID" value="KAH3671077.1"/>
    <property type="molecule type" value="Genomic_DNA"/>
</dbReference>
<dbReference type="GO" id="GO:0052381">
    <property type="term" value="F:tRNA dimethylallyltransferase activity"/>
    <property type="evidence" value="ECO:0007669"/>
    <property type="project" value="UniProtKB-EC"/>
</dbReference>
<evidence type="ECO:0000256" key="3">
    <source>
        <dbReference type="ARBA" id="ARBA00022741"/>
    </source>
</evidence>
<evidence type="ECO:0000256" key="6">
    <source>
        <dbReference type="RuleBase" id="RU003785"/>
    </source>
</evidence>
<name>A0A9P8PFU6_9ASCO</name>
<dbReference type="Gene3D" id="1.10.20.140">
    <property type="match status" value="1"/>
</dbReference>
<sequence>MGRRVISVIGTTGVGKSQFAVELARAIDGEIINADSMQMYRGLDQITNKHPVNERYGVPHHVMDHVAWDAEYYIHRFKQEAMEAIEDIHSRGKTAILVGGTHYYLQSLLFLNRTLDGTQAAKLSEEEQAILDGPADKVFETLMQKDPKVAQKFHPNDRRRVRRALEIYFSTKTKTSELYGQQRQQTASTLRYNTLFFWLYAKTAVLDTRLDSRVDKMIQHGALDEVRQMNEFYQQMDPKMELDRGVWQVIGYKELVPCLDSSESLESCVETMKRATRRYARKQVRWIANTLSRELAVEEEHGWMNGGRIITLDATDLDSWEQTVAQRGISICNEFLAGSTLANYEAVPKSLQDELKPKETFEYNDETKWKHYYCETCVDSDGNPKLFLGEHIFWHLFSQLFLGRGSLRFADVVVVADDVLLDELGGQVGGVWFLRNEQVEEDTKETGHGKAGFHHQDDGVEESRKRFVVTGVGEDVVEPVTNKRGAETEHERAGQDESVSSCERSGGDNLETGNSNRGEQEGGHSSEHGAWDGNQCSGELRKHSHDNQEEAAPVSNGSGCALGDGDDTVVLGKGGHWGHGHQSGDDTIETVGKHTSLDSGLVQRTLDVCSGHITGGGDISDCFHHQHDVARQKRQHNGTINGEFEGVDPHEGDGWSSVDVVVREVATSSSDNAADKQSNNDSTGLHDRRTPFFTDNDGDVDKETETDELGGSPVVTFGTRVGSVYTAGATNEIFETGRN</sequence>
<feature type="compositionally biased region" description="Basic and acidic residues" evidence="7">
    <location>
        <begin position="539"/>
        <end position="548"/>
    </location>
</feature>
<evidence type="ECO:0000256" key="7">
    <source>
        <dbReference type="SAM" id="MobiDB-lite"/>
    </source>
</evidence>
<evidence type="ECO:0000313" key="9">
    <source>
        <dbReference type="Proteomes" id="UP000769157"/>
    </source>
</evidence>
<dbReference type="HAMAP" id="MF_00185">
    <property type="entry name" value="IPP_trans"/>
    <property type="match status" value="1"/>
</dbReference>
<dbReference type="Proteomes" id="UP000769157">
    <property type="component" value="Unassembled WGS sequence"/>
</dbReference>
<dbReference type="InterPro" id="IPR027417">
    <property type="entry name" value="P-loop_NTPase"/>
</dbReference>
<keyword evidence="5" id="KW-0819">tRNA processing</keyword>
<dbReference type="InterPro" id="IPR039657">
    <property type="entry name" value="Dimethylallyltransferase"/>
</dbReference>
<dbReference type="Gene3D" id="3.40.50.300">
    <property type="entry name" value="P-loop containing nucleotide triphosphate hydrolases"/>
    <property type="match status" value="1"/>
</dbReference>
<gene>
    <name evidence="8" type="ORF">OGAPHI_000788</name>
</gene>
<keyword evidence="4 6" id="KW-0067">ATP-binding</keyword>
<evidence type="ECO:0000313" key="8">
    <source>
        <dbReference type="EMBL" id="KAH3671077.1"/>
    </source>
</evidence>
<dbReference type="GO" id="GO:0006400">
    <property type="term" value="P:tRNA modification"/>
    <property type="evidence" value="ECO:0007669"/>
    <property type="project" value="TreeGrafter"/>
</dbReference>
<feature type="compositionally biased region" description="Basic and acidic residues" evidence="7">
    <location>
        <begin position="444"/>
        <end position="464"/>
    </location>
</feature>
<protein>
    <recommendedName>
        <fullName evidence="5">tRNA dimethylallyltransferase</fullName>
        <ecNumber evidence="5">2.5.1.75</ecNumber>
    </recommendedName>
</protein>
<feature type="region of interest" description="Disordered" evidence="7">
    <location>
        <begin position="443"/>
        <end position="464"/>
    </location>
</feature>
<keyword evidence="3 6" id="KW-0547">Nucleotide-binding</keyword>
<dbReference type="Pfam" id="PF01715">
    <property type="entry name" value="IPPT"/>
    <property type="match status" value="1"/>
</dbReference>
<comment type="similarity">
    <text evidence="1 6">Belongs to the IPP transferase family.</text>
</comment>
<dbReference type="EC" id="2.5.1.75" evidence="5"/>
<feature type="compositionally biased region" description="Basic and acidic residues" evidence="7">
    <location>
        <begin position="518"/>
        <end position="530"/>
    </location>
</feature>
<evidence type="ECO:0000256" key="4">
    <source>
        <dbReference type="ARBA" id="ARBA00022840"/>
    </source>
</evidence>